<name>A0ABW2CP32_9ACTN</name>
<organism evidence="1 2">
    <name type="scientific">Actinomadura yumaensis</name>
    <dbReference type="NCBI Taxonomy" id="111807"/>
    <lineage>
        <taxon>Bacteria</taxon>
        <taxon>Bacillati</taxon>
        <taxon>Actinomycetota</taxon>
        <taxon>Actinomycetes</taxon>
        <taxon>Streptosporangiales</taxon>
        <taxon>Thermomonosporaceae</taxon>
        <taxon>Actinomadura</taxon>
    </lineage>
</organism>
<proteinExistence type="predicted"/>
<gene>
    <name evidence="1" type="ORF">ACFQKB_20395</name>
</gene>
<dbReference type="Proteomes" id="UP001596380">
    <property type="component" value="Unassembled WGS sequence"/>
</dbReference>
<evidence type="ECO:0000313" key="2">
    <source>
        <dbReference type="Proteomes" id="UP001596380"/>
    </source>
</evidence>
<keyword evidence="2" id="KW-1185">Reference proteome</keyword>
<dbReference type="EMBL" id="JBHSXS010000011">
    <property type="protein sequence ID" value="MFC6882125.1"/>
    <property type="molecule type" value="Genomic_DNA"/>
</dbReference>
<dbReference type="RefSeq" id="WP_160825042.1">
    <property type="nucleotide sequence ID" value="NZ_JBHSXE010000001.1"/>
</dbReference>
<protein>
    <submittedName>
        <fullName evidence="1">Uncharacterized protein</fullName>
    </submittedName>
</protein>
<sequence length="321" mass="34306">MLVLVPVTVALVAVVALLARGGGDERGGYGTPPAEETATLNARARAVLNAWQARSPVPRRVFVPVVPRSAPEDPWTIRFGHDPDPRRDAEIERALDGGRLKAAFRPSAARPRPQPVRWEDGGIADVPVVSEADALNAVLDRNCPTARCDAPEERIVGGRLEWVPVQTAHGRAAVPAWTFRLAGTPVRVSRVAPVPALDPEPLSPRFQLGGGYTHVANGTAPPTPPLVEESGAPSRTLTVHFYGSAPGTGPCQSEYRATAVENRSAVAVIVQSLPWRGPREPVQCSPAHTERQLTVHLEKPLGERVLLELSDGVPIPVTRTG</sequence>
<accession>A0ABW2CP32</accession>
<reference evidence="2" key="1">
    <citation type="journal article" date="2019" name="Int. J. Syst. Evol. Microbiol.">
        <title>The Global Catalogue of Microorganisms (GCM) 10K type strain sequencing project: providing services to taxonomists for standard genome sequencing and annotation.</title>
        <authorList>
            <consortium name="The Broad Institute Genomics Platform"/>
            <consortium name="The Broad Institute Genome Sequencing Center for Infectious Disease"/>
            <person name="Wu L."/>
            <person name="Ma J."/>
        </authorList>
    </citation>
    <scope>NUCLEOTIDE SEQUENCE [LARGE SCALE GENOMIC DNA]</scope>
    <source>
        <strain evidence="2">JCM 3369</strain>
    </source>
</reference>
<evidence type="ECO:0000313" key="1">
    <source>
        <dbReference type="EMBL" id="MFC6882125.1"/>
    </source>
</evidence>
<comment type="caution">
    <text evidence="1">The sequence shown here is derived from an EMBL/GenBank/DDBJ whole genome shotgun (WGS) entry which is preliminary data.</text>
</comment>